<reference evidence="2" key="1">
    <citation type="submission" date="2021-11" db="EMBL/GenBank/DDBJ databases">
        <title>Streptomyces corallinus and Kineosporia corallina sp. nov., two new coral-derived marine actinobacteria.</title>
        <authorList>
            <person name="Buangrab K."/>
            <person name="Sutthacheep M."/>
            <person name="Yeemin T."/>
            <person name="Harunari E."/>
            <person name="Igarashi Y."/>
            <person name="Sripreechasak P."/>
            <person name="Kanchanasin P."/>
            <person name="Tanasupawat S."/>
            <person name="Phongsopitanun W."/>
        </authorList>
    </citation>
    <scope>NUCLEOTIDE SEQUENCE</scope>
    <source>
        <strain evidence="2">JCM 31032</strain>
    </source>
</reference>
<evidence type="ECO:0000313" key="3">
    <source>
        <dbReference type="Proteomes" id="UP001138997"/>
    </source>
</evidence>
<name>A0A9X1STG0_9ACTN</name>
<comment type="caution">
    <text evidence="2">The sequence shown here is derived from an EMBL/GenBank/DDBJ whole genome shotgun (WGS) entry which is preliminary data.</text>
</comment>
<gene>
    <name evidence="2" type="ORF">LR394_10150</name>
</gene>
<dbReference type="AlphaFoldDB" id="A0A9X1STG0"/>
<dbReference type="Proteomes" id="UP001138997">
    <property type="component" value="Unassembled WGS sequence"/>
</dbReference>
<dbReference type="RefSeq" id="WP_231440439.1">
    <property type="nucleotide sequence ID" value="NZ_JAJOMB010000004.1"/>
</dbReference>
<feature type="transmembrane region" description="Helical" evidence="1">
    <location>
        <begin position="21"/>
        <end position="42"/>
    </location>
</feature>
<keyword evidence="1" id="KW-1133">Transmembrane helix</keyword>
<dbReference type="EMBL" id="JAJOMB010000004">
    <property type="protein sequence ID" value="MCD5311261.1"/>
    <property type="molecule type" value="Genomic_DNA"/>
</dbReference>
<protein>
    <submittedName>
        <fullName evidence="2">Uncharacterized protein</fullName>
    </submittedName>
</protein>
<proteinExistence type="predicted"/>
<feature type="transmembrane region" description="Helical" evidence="1">
    <location>
        <begin position="48"/>
        <end position="71"/>
    </location>
</feature>
<feature type="transmembrane region" description="Helical" evidence="1">
    <location>
        <begin position="83"/>
        <end position="106"/>
    </location>
</feature>
<evidence type="ECO:0000256" key="1">
    <source>
        <dbReference type="SAM" id="Phobius"/>
    </source>
</evidence>
<keyword evidence="1" id="KW-0812">Transmembrane</keyword>
<keyword evidence="1" id="KW-0472">Membrane</keyword>
<organism evidence="2 3">
    <name type="scientific">Kineosporia babensis</name>
    <dbReference type="NCBI Taxonomy" id="499548"/>
    <lineage>
        <taxon>Bacteria</taxon>
        <taxon>Bacillati</taxon>
        <taxon>Actinomycetota</taxon>
        <taxon>Actinomycetes</taxon>
        <taxon>Kineosporiales</taxon>
        <taxon>Kineosporiaceae</taxon>
        <taxon>Kineosporia</taxon>
    </lineage>
</organism>
<sequence>MDETFVDITHERTPKSRPDGAPGWIFLSLTLVNAALTVVAYAAPGTFFLLWLAAAVGWLVLGAVFVIKAGLTLVFAGWKWKHLWRWLAVPLVVLTLGLVVTTGLPLRAGLATAQPAMMDFVSDPQAPAPEKAGVFQVLSAERSPDGTARFMLADTGFIDGTGFAYSPYRAPQNSSEELYEHITGPWYAWTQRF</sequence>
<keyword evidence="3" id="KW-1185">Reference proteome</keyword>
<evidence type="ECO:0000313" key="2">
    <source>
        <dbReference type="EMBL" id="MCD5311261.1"/>
    </source>
</evidence>
<accession>A0A9X1STG0</accession>